<protein>
    <submittedName>
        <fullName evidence="1">Uncharacterized protein</fullName>
    </submittedName>
</protein>
<dbReference type="RefSeq" id="WP_380430860.1">
    <property type="nucleotide sequence ID" value="NZ_JBHSAC010000037.1"/>
</dbReference>
<dbReference type="EMBL" id="JBHSAC010000037">
    <property type="protein sequence ID" value="MFC3931964.1"/>
    <property type="molecule type" value="Genomic_DNA"/>
</dbReference>
<dbReference type="Proteomes" id="UP001595901">
    <property type="component" value="Unassembled WGS sequence"/>
</dbReference>
<gene>
    <name evidence="1" type="ORF">ACFOSE_04085</name>
</gene>
<keyword evidence="2" id="KW-1185">Reference proteome</keyword>
<sequence length="146" mass="17227">MRMILQQGYGMMALNKEFSGKYNNIEVILSPRALQSGQRPQRLKEHANEIKKNGGKILFDPQFYQPRTNLDKILNFPYFEQLDYKTTSFTGEEAKQFSKNVINFQKNTLGVDEYIIPGTFSNSFSEDWIQQQEDLIYTIFWMQYLV</sequence>
<evidence type="ECO:0000313" key="2">
    <source>
        <dbReference type="Proteomes" id="UP001595901"/>
    </source>
</evidence>
<proteinExistence type="predicted"/>
<name>A0ABV8D0X9_9STRE</name>
<comment type="caution">
    <text evidence="1">The sequence shown here is derived from an EMBL/GenBank/DDBJ whole genome shotgun (WGS) entry which is preliminary data.</text>
</comment>
<organism evidence="1 2">
    <name type="scientific">Streptococcus dentapri</name>
    <dbReference type="NCBI Taxonomy" id="573564"/>
    <lineage>
        <taxon>Bacteria</taxon>
        <taxon>Bacillati</taxon>
        <taxon>Bacillota</taxon>
        <taxon>Bacilli</taxon>
        <taxon>Lactobacillales</taxon>
        <taxon>Streptococcaceae</taxon>
        <taxon>Streptococcus</taxon>
    </lineage>
</organism>
<reference evidence="2" key="1">
    <citation type="journal article" date="2019" name="Int. J. Syst. Evol. Microbiol.">
        <title>The Global Catalogue of Microorganisms (GCM) 10K type strain sequencing project: providing services to taxonomists for standard genome sequencing and annotation.</title>
        <authorList>
            <consortium name="The Broad Institute Genomics Platform"/>
            <consortium name="The Broad Institute Genome Sequencing Center for Infectious Disease"/>
            <person name="Wu L."/>
            <person name="Ma J."/>
        </authorList>
    </citation>
    <scope>NUCLEOTIDE SEQUENCE [LARGE SCALE GENOMIC DNA]</scope>
    <source>
        <strain evidence="2">CCUG 58728</strain>
    </source>
</reference>
<accession>A0ABV8D0X9</accession>
<evidence type="ECO:0000313" key="1">
    <source>
        <dbReference type="EMBL" id="MFC3931964.1"/>
    </source>
</evidence>